<evidence type="ECO:0000313" key="16">
    <source>
        <dbReference type="EMBL" id="KOX78342.1"/>
    </source>
</evidence>
<evidence type="ECO:0000256" key="9">
    <source>
        <dbReference type="ARBA" id="ARBA00023196"/>
    </source>
</evidence>
<dbReference type="NCBIfam" id="NF009884">
    <property type="entry name" value="PRK13343.1"/>
    <property type="match status" value="1"/>
</dbReference>
<dbReference type="InterPro" id="IPR000793">
    <property type="entry name" value="ATP_synth_asu_C"/>
</dbReference>
<dbReference type="CDD" id="cd18113">
    <property type="entry name" value="ATP-synt_F1_alpha_C"/>
    <property type="match status" value="1"/>
</dbReference>
<proteinExistence type="inferred from homology"/>
<keyword evidence="17" id="KW-1185">Reference proteome</keyword>
<dbReference type="InterPro" id="IPR036121">
    <property type="entry name" value="ATPase_F1/V1/A1_a/bsu_N_sf"/>
</dbReference>
<dbReference type="PROSITE" id="PS00152">
    <property type="entry name" value="ATPASE_ALPHA_BETA"/>
    <property type="match status" value="1"/>
</dbReference>
<evidence type="ECO:0000256" key="1">
    <source>
        <dbReference type="ARBA" id="ARBA00004370"/>
    </source>
</evidence>
<evidence type="ECO:0000259" key="13">
    <source>
        <dbReference type="Pfam" id="PF00006"/>
    </source>
</evidence>
<evidence type="ECO:0000256" key="7">
    <source>
        <dbReference type="ARBA" id="ARBA00023065"/>
    </source>
</evidence>
<keyword evidence="5 11" id="KW-0375">Hydrogen ion transport</keyword>
<dbReference type="GO" id="GO:0045259">
    <property type="term" value="C:proton-transporting ATP synthase complex"/>
    <property type="evidence" value="ECO:0007669"/>
    <property type="project" value="UniProtKB-KW"/>
</dbReference>
<dbReference type="Gene3D" id="2.40.30.20">
    <property type="match status" value="1"/>
</dbReference>
<dbReference type="SUPFAM" id="SSF50615">
    <property type="entry name" value="N-terminal domain of alpha and beta subunits of F1 ATP synthase"/>
    <property type="match status" value="1"/>
</dbReference>
<dbReference type="FunFam" id="1.20.150.20:FF:000001">
    <property type="entry name" value="ATP synthase subunit alpha"/>
    <property type="match status" value="1"/>
</dbReference>
<gene>
    <name evidence="16" type="ORF">WN51_07748</name>
</gene>
<dbReference type="NCBIfam" id="TIGR00962">
    <property type="entry name" value="atpA"/>
    <property type="match status" value="1"/>
</dbReference>
<keyword evidence="3 11" id="KW-0813">Transport</keyword>
<dbReference type="SUPFAM" id="SSF52540">
    <property type="entry name" value="P-loop containing nucleoside triphosphate hydrolases"/>
    <property type="match status" value="1"/>
</dbReference>
<dbReference type="Gene3D" id="3.40.50.300">
    <property type="entry name" value="P-loop containing nucleotide triphosphate hydrolases"/>
    <property type="match status" value="1"/>
</dbReference>
<keyword evidence="6 12" id="KW-0067">ATP-binding</keyword>
<dbReference type="InterPro" id="IPR005294">
    <property type="entry name" value="ATP_synth_F1_asu"/>
</dbReference>
<evidence type="ECO:0000256" key="2">
    <source>
        <dbReference type="ARBA" id="ARBA00008936"/>
    </source>
</evidence>
<evidence type="ECO:0000259" key="14">
    <source>
        <dbReference type="Pfam" id="PF00306"/>
    </source>
</evidence>
<dbReference type="FunFam" id="2.40.30.20:FF:000001">
    <property type="entry name" value="ATP synthase subunit alpha"/>
    <property type="match status" value="1"/>
</dbReference>
<dbReference type="EMBL" id="KQ435724">
    <property type="protein sequence ID" value="KOX78342.1"/>
    <property type="molecule type" value="Genomic_DNA"/>
</dbReference>
<dbReference type="FunFam" id="3.40.50.300:FF:002432">
    <property type="entry name" value="ATP synthase subunit alpha, mitochondrial"/>
    <property type="match status" value="1"/>
</dbReference>
<evidence type="ECO:0000259" key="15">
    <source>
        <dbReference type="Pfam" id="PF02874"/>
    </source>
</evidence>
<feature type="domain" description="ATPase F1/V1/A1 complex alpha/beta subunit nucleotide-binding" evidence="13">
    <location>
        <begin position="186"/>
        <end position="409"/>
    </location>
</feature>
<evidence type="ECO:0000256" key="12">
    <source>
        <dbReference type="RuleBase" id="RU003551"/>
    </source>
</evidence>
<comment type="function">
    <text evidence="12">Produces ATP from ADP in the presence of a proton gradient across the membrane.</text>
</comment>
<dbReference type="GO" id="GO:0005524">
    <property type="term" value="F:ATP binding"/>
    <property type="evidence" value="ECO:0007669"/>
    <property type="project" value="UniProtKB-KW"/>
</dbReference>
<dbReference type="SUPFAM" id="SSF47917">
    <property type="entry name" value="C-terminal domain of alpha and beta subunits of F1 ATP synthase"/>
    <property type="match status" value="1"/>
</dbReference>
<dbReference type="CDD" id="cd01132">
    <property type="entry name" value="F1-ATPase_alpha_CD"/>
    <property type="match status" value="1"/>
</dbReference>
<sequence length="547" mass="59519">MALLSLRLASSIARQLPNNSIQIKWPLCIASCKYHVSCSRRSAEISSILEERILGSAPKANLEETGRVLSIGDGIARVYGLKNIQADEMVEFSSGLKGMALNLEPDNVGVVVFGNDRHIREGDIVKRTGAIVDVPVGEELLGRVVDALGNPIDGKGPLNSKLRFRIGTKAPGIIPRVSVREPMQTGIKAVDSLVPIGRGQRELIIGDRQTGKTALAIDTIINQKRFNDAGDEKKKLYCIYVAIGQKRSTVAQIVKRLTDSGAINYTIIVSATASDAAPLQYLAPYSGCAMGEFFRDNGKHALIIYDDLSKQAVAYRQMSLLLRRPPGREAYPGDVFYLHSRLLERAAKMNESLGGGSLTALPVIETQAGDVSAYIPTNVISITDGQIFLETELFYKGIRPAINVGLSVSRVGSAAQTKAMKQVAGSMKLELAQYREVAAFAQFGSDLDAATQQLLNRGVRLTELLKQGQYVPMAIEEQVAVIYCGVRGYLDKMEPTKITAFEKEFLAHIRTNQRDLLNTIAKDNTISEASDAKLKQVVTDFLASFSG</sequence>
<dbReference type="PANTHER" id="PTHR48082:SF2">
    <property type="entry name" value="ATP SYNTHASE SUBUNIT ALPHA, MITOCHONDRIAL"/>
    <property type="match status" value="1"/>
</dbReference>
<comment type="similarity">
    <text evidence="2 11">Belongs to the ATPase alpha/beta chains family.</text>
</comment>
<dbReference type="AlphaFoldDB" id="A0A0N0BIY2"/>
<evidence type="ECO:0000256" key="8">
    <source>
        <dbReference type="ARBA" id="ARBA00023136"/>
    </source>
</evidence>
<evidence type="ECO:0000256" key="11">
    <source>
        <dbReference type="RuleBase" id="RU000339"/>
    </source>
</evidence>
<evidence type="ECO:0000256" key="3">
    <source>
        <dbReference type="ARBA" id="ARBA00022448"/>
    </source>
</evidence>
<comment type="subcellular location">
    <subcellularLocation>
        <location evidence="1">Membrane</location>
    </subcellularLocation>
</comment>
<evidence type="ECO:0000256" key="5">
    <source>
        <dbReference type="ARBA" id="ARBA00022781"/>
    </source>
</evidence>
<dbReference type="Proteomes" id="UP000053105">
    <property type="component" value="Unassembled WGS sequence"/>
</dbReference>
<evidence type="ECO:0000256" key="6">
    <source>
        <dbReference type="ARBA" id="ARBA00022840"/>
    </source>
</evidence>
<evidence type="ECO:0000256" key="10">
    <source>
        <dbReference type="ARBA" id="ARBA00023310"/>
    </source>
</evidence>
<dbReference type="InterPro" id="IPR038376">
    <property type="entry name" value="ATP_synth_asu_C_sf"/>
</dbReference>
<dbReference type="InterPro" id="IPR033732">
    <property type="entry name" value="ATP_synth_F1_a_nt-bd_dom"/>
</dbReference>
<dbReference type="GO" id="GO:0046933">
    <property type="term" value="F:proton-transporting ATP synthase activity, rotational mechanism"/>
    <property type="evidence" value="ECO:0007669"/>
    <property type="project" value="InterPro"/>
</dbReference>
<dbReference type="Gene3D" id="1.20.150.20">
    <property type="entry name" value="ATP synthase alpha/beta chain, C-terminal domain"/>
    <property type="match status" value="1"/>
</dbReference>
<reference evidence="16 17" key="1">
    <citation type="submission" date="2015-07" db="EMBL/GenBank/DDBJ databases">
        <title>The genome of Melipona quadrifasciata.</title>
        <authorList>
            <person name="Pan H."/>
            <person name="Kapheim K."/>
        </authorList>
    </citation>
    <scope>NUCLEOTIDE SEQUENCE [LARGE SCALE GENOMIC DNA]</scope>
    <source>
        <strain evidence="16">0111107301</strain>
        <tissue evidence="16">Whole body</tissue>
    </source>
</reference>
<dbReference type="InterPro" id="IPR027417">
    <property type="entry name" value="P-loop_NTPase"/>
</dbReference>
<keyword evidence="4 12" id="KW-0547">Nucleotide-binding</keyword>
<protein>
    <recommendedName>
        <fullName evidence="12">ATP synthase subunit alpha</fullName>
    </recommendedName>
</protein>
<dbReference type="CDD" id="cd18116">
    <property type="entry name" value="ATP-synt_F1_alpha_N"/>
    <property type="match status" value="1"/>
</dbReference>
<accession>A0A0N0BIY2</accession>
<keyword evidence="7 11" id="KW-0406">Ion transport</keyword>
<dbReference type="PIRSF" id="PIRSF039088">
    <property type="entry name" value="F_ATPase_subunit_alpha"/>
    <property type="match status" value="1"/>
</dbReference>
<dbReference type="InterPro" id="IPR020003">
    <property type="entry name" value="ATPase_a/bsu_AS"/>
</dbReference>
<dbReference type="GO" id="GO:0043531">
    <property type="term" value="F:ADP binding"/>
    <property type="evidence" value="ECO:0007669"/>
    <property type="project" value="TreeGrafter"/>
</dbReference>
<dbReference type="Pfam" id="PF00306">
    <property type="entry name" value="ATP-synt_ab_C"/>
    <property type="match status" value="1"/>
</dbReference>
<keyword evidence="9 12" id="KW-0139">CF(1)</keyword>
<dbReference type="STRING" id="166423.A0A0N0BIY2"/>
<organism evidence="16 17">
    <name type="scientific">Melipona quadrifasciata</name>
    <dbReference type="NCBI Taxonomy" id="166423"/>
    <lineage>
        <taxon>Eukaryota</taxon>
        <taxon>Metazoa</taxon>
        <taxon>Ecdysozoa</taxon>
        <taxon>Arthropoda</taxon>
        <taxon>Hexapoda</taxon>
        <taxon>Insecta</taxon>
        <taxon>Pterygota</taxon>
        <taxon>Neoptera</taxon>
        <taxon>Endopterygota</taxon>
        <taxon>Hymenoptera</taxon>
        <taxon>Apocrita</taxon>
        <taxon>Aculeata</taxon>
        <taxon>Apoidea</taxon>
        <taxon>Anthophila</taxon>
        <taxon>Apidae</taxon>
        <taxon>Melipona</taxon>
    </lineage>
</organism>
<dbReference type="InterPro" id="IPR000194">
    <property type="entry name" value="ATPase_F1/V1/A1_a/bsu_nucl-bd"/>
</dbReference>
<dbReference type="OrthoDB" id="9805536at2759"/>
<dbReference type="GO" id="GO:0005739">
    <property type="term" value="C:mitochondrion"/>
    <property type="evidence" value="ECO:0007669"/>
    <property type="project" value="UniProtKB-ARBA"/>
</dbReference>
<feature type="domain" description="ATP synthase alpha subunit C-terminal" evidence="14">
    <location>
        <begin position="416"/>
        <end position="541"/>
    </location>
</feature>
<keyword evidence="10 12" id="KW-0066">ATP synthesis</keyword>
<keyword evidence="8" id="KW-0472">Membrane</keyword>
<dbReference type="HAMAP" id="MF_01346">
    <property type="entry name" value="ATP_synth_alpha_bact"/>
    <property type="match status" value="1"/>
</dbReference>
<dbReference type="Pfam" id="PF02874">
    <property type="entry name" value="ATP-synt_ab_N"/>
    <property type="match status" value="1"/>
</dbReference>
<evidence type="ECO:0000313" key="17">
    <source>
        <dbReference type="Proteomes" id="UP000053105"/>
    </source>
</evidence>
<evidence type="ECO:0000256" key="4">
    <source>
        <dbReference type="ARBA" id="ARBA00022741"/>
    </source>
</evidence>
<dbReference type="PANTHER" id="PTHR48082">
    <property type="entry name" value="ATP SYNTHASE SUBUNIT ALPHA, MITOCHONDRIAL"/>
    <property type="match status" value="1"/>
</dbReference>
<dbReference type="Pfam" id="PF00006">
    <property type="entry name" value="ATP-synt_ab"/>
    <property type="match status" value="1"/>
</dbReference>
<feature type="domain" description="ATPase F1/V1/A1 complex alpha/beta subunit N-terminal" evidence="15">
    <location>
        <begin position="63"/>
        <end position="129"/>
    </location>
</feature>
<dbReference type="InterPro" id="IPR004100">
    <property type="entry name" value="ATPase_F1/V1/A1_a/bsu_N"/>
</dbReference>
<name>A0A0N0BIY2_9HYME</name>
<dbReference type="InterPro" id="IPR023366">
    <property type="entry name" value="ATP_synth_asu-like_sf"/>
</dbReference>